<sequence>MTVPAEGAPHEFAAHGLIARHHVLDRAGQQMAVVRHPGGKGRTVVKYEFFPALALPQRFGKTAGAPPEIQHPFLKFRERDLTVDRFEHKTIATSFFAPGFSDEHIRVI</sequence>
<dbReference type="EMBL" id="VSSQ01006272">
    <property type="protein sequence ID" value="MPM32108.1"/>
    <property type="molecule type" value="Genomic_DNA"/>
</dbReference>
<name>A0A644YVS6_9ZZZZ</name>
<reference evidence="1" key="1">
    <citation type="submission" date="2019-08" db="EMBL/GenBank/DDBJ databases">
        <authorList>
            <person name="Kucharzyk K."/>
            <person name="Murdoch R.W."/>
            <person name="Higgins S."/>
            <person name="Loffler F."/>
        </authorList>
    </citation>
    <scope>NUCLEOTIDE SEQUENCE</scope>
</reference>
<comment type="caution">
    <text evidence="1">The sequence shown here is derived from an EMBL/GenBank/DDBJ whole genome shotgun (WGS) entry which is preliminary data.</text>
</comment>
<proteinExistence type="predicted"/>
<dbReference type="AlphaFoldDB" id="A0A644YVS6"/>
<accession>A0A644YVS6</accession>
<evidence type="ECO:0000313" key="1">
    <source>
        <dbReference type="EMBL" id="MPM32108.1"/>
    </source>
</evidence>
<protein>
    <submittedName>
        <fullName evidence="1">Uncharacterized protein</fullName>
    </submittedName>
</protein>
<organism evidence="1">
    <name type="scientific">bioreactor metagenome</name>
    <dbReference type="NCBI Taxonomy" id="1076179"/>
    <lineage>
        <taxon>unclassified sequences</taxon>
        <taxon>metagenomes</taxon>
        <taxon>ecological metagenomes</taxon>
    </lineage>
</organism>
<gene>
    <name evidence="1" type="ORF">SDC9_78667</name>
</gene>